<protein>
    <recommendedName>
        <fullName evidence="4">Pilus formation protein N-terminal domain-containing protein</fullName>
    </recommendedName>
</protein>
<dbReference type="EMBL" id="JAULRT010000060">
    <property type="protein sequence ID" value="MDO3383147.1"/>
    <property type="molecule type" value="Genomic_DNA"/>
</dbReference>
<feature type="signal peptide" evidence="1">
    <location>
        <begin position="1"/>
        <end position="21"/>
    </location>
</feature>
<feature type="chain" id="PRO_5045684076" description="Pilus formation protein N-terminal domain-containing protein" evidence="1">
    <location>
        <begin position="22"/>
        <end position="107"/>
    </location>
</feature>
<dbReference type="RefSeq" id="WP_302713878.1">
    <property type="nucleotide sequence ID" value="NZ_JAULRT010000060.1"/>
</dbReference>
<evidence type="ECO:0008006" key="4">
    <source>
        <dbReference type="Google" id="ProtNLM"/>
    </source>
</evidence>
<name>A0ABT8TGD4_9GAMM</name>
<reference evidence="2" key="1">
    <citation type="submission" date="2023-07" db="EMBL/GenBank/DDBJ databases">
        <title>Gilvimarinus algae sp. nov., isolated from the surface of Kelp.</title>
        <authorList>
            <person name="Sun Y.Y."/>
            <person name="Gong Y."/>
            <person name="Du Z.J."/>
        </authorList>
    </citation>
    <scope>NUCLEOTIDE SEQUENCE</scope>
    <source>
        <strain evidence="2">SDUM040014</strain>
    </source>
</reference>
<accession>A0ABT8TGD4</accession>
<keyword evidence="1" id="KW-0732">Signal</keyword>
<sequence length="107" mass="11145">MKPSKVLMAALLLSICVGVSADGSFRLENGKLIQAGASKQEVILIAGAPAYQEVETIAVDDGSAAAPLKREVLTYRLSNSAGSASLVVITVENNVVVSVQSKQDDRT</sequence>
<dbReference type="Proteomes" id="UP001168380">
    <property type="component" value="Unassembled WGS sequence"/>
</dbReference>
<evidence type="ECO:0000313" key="3">
    <source>
        <dbReference type="Proteomes" id="UP001168380"/>
    </source>
</evidence>
<proteinExistence type="predicted"/>
<comment type="caution">
    <text evidence="2">The sequence shown here is derived from an EMBL/GenBank/DDBJ whole genome shotgun (WGS) entry which is preliminary data.</text>
</comment>
<evidence type="ECO:0000313" key="2">
    <source>
        <dbReference type="EMBL" id="MDO3383147.1"/>
    </source>
</evidence>
<gene>
    <name evidence="2" type="ORF">QWI16_13285</name>
</gene>
<evidence type="ECO:0000256" key="1">
    <source>
        <dbReference type="SAM" id="SignalP"/>
    </source>
</evidence>
<keyword evidence="3" id="KW-1185">Reference proteome</keyword>
<organism evidence="2 3">
    <name type="scientific">Gilvimarinus algae</name>
    <dbReference type="NCBI Taxonomy" id="3058037"/>
    <lineage>
        <taxon>Bacteria</taxon>
        <taxon>Pseudomonadati</taxon>
        <taxon>Pseudomonadota</taxon>
        <taxon>Gammaproteobacteria</taxon>
        <taxon>Cellvibrionales</taxon>
        <taxon>Cellvibrionaceae</taxon>
        <taxon>Gilvimarinus</taxon>
    </lineage>
</organism>